<keyword evidence="2 4" id="KW-0689">Ribosomal protein</keyword>
<dbReference type="SUPFAM" id="SSF160369">
    <property type="entry name" value="Ribosomal protein L10-like"/>
    <property type="match status" value="1"/>
</dbReference>
<dbReference type="InterPro" id="IPR001790">
    <property type="entry name" value="Ribosomal_uL10"/>
</dbReference>
<reference evidence="4 5" key="1">
    <citation type="journal article" date="2018" name="Genome Biol. Evol.">
        <title>Multiple Roots of Fruiting Body Formation in Amoebozoa.</title>
        <authorList>
            <person name="Hillmann F."/>
            <person name="Forbes G."/>
            <person name="Novohradska S."/>
            <person name="Ferling I."/>
            <person name="Riege K."/>
            <person name="Groth M."/>
            <person name="Westermann M."/>
            <person name="Marz M."/>
            <person name="Spaller T."/>
            <person name="Winckler T."/>
            <person name="Schaap P."/>
            <person name="Glockner G."/>
        </authorList>
    </citation>
    <scope>NUCLEOTIDE SEQUENCE [LARGE SCALE GENOMIC DNA]</scope>
    <source>
        <strain evidence="4 5">Jena</strain>
    </source>
</reference>
<dbReference type="GO" id="GO:0000027">
    <property type="term" value="P:ribosomal large subunit assembly"/>
    <property type="evidence" value="ECO:0007669"/>
    <property type="project" value="TreeGrafter"/>
</dbReference>
<dbReference type="InterPro" id="IPR050323">
    <property type="entry name" value="Ribosomal_protein_uL10"/>
</dbReference>
<dbReference type="OrthoDB" id="10259902at2759"/>
<dbReference type="GO" id="GO:0070180">
    <property type="term" value="F:large ribosomal subunit rRNA binding"/>
    <property type="evidence" value="ECO:0007669"/>
    <property type="project" value="TreeGrafter"/>
</dbReference>
<evidence type="ECO:0000256" key="2">
    <source>
        <dbReference type="ARBA" id="ARBA00022980"/>
    </source>
</evidence>
<accession>A0A2P6NPD4</accession>
<comment type="caution">
    <text evidence="4">The sequence shown here is derived from an EMBL/GenBank/DDBJ whole genome shotgun (WGS) entry which is preliminary data.</text>
</comment>
<proteinExistence type="inferred from homology"/>
<evidence type="ECO:0000256" key="3">
    <source>
        <dbReference type="ARBA" id="ARBA00023274"/>
    </source>
</evidence>
<organism evidence="4 5">
    <name type="scientific">Planoprotostelium fungivorum</name>
    <dbReference type="NCBI Taxonomy" id="1890364"/>
    <lineage>
        <taxon>Eukaryota</taxon>
        <taxon>Amoebozoa</taxon>
        <taxon>Evosea</taxon>
        <taxon>Variosea</taxon>
        <taxon>Cavosteliida</taxon>
        <taxon>Cavosteliaceae</taxon>
        <taxon>Planoprotostelium</taxon>
    </lineage>
</organism>
<evidence type="ECO:0000313" key="4">
    <source>
        <dbReference type="EMBL" id="PRP85758.1"/>
    </source>
</evidence>
<dbReference type="Proteomes" id="UP000241769">
    <property type="component" value="Unassembled WGS sequence"/>
</dbReference>
<keyword evidence="5" id="KW-1185">Reference proteome</keyword>
<dbReference type="STRING" id="1890364.A0A2P6NPD4"/>
<dbReference type="Pfam" id="PF00466">
    <property type="entry name" value="Ribosomal_L10"/>
    <property type="match status" value="1"/>
</dbReference>
<dbReference type="PANTHER" id="PTHR45699">
    <property type="entry name" value="60S ACIDIC RIBOSOMAL PROTEIN P0"/>
    <property type="match status" value="1"/>
</dbReference>
<dbReference type="GO" id="GO:0002181">
    <property type="term" value="P:cytoplasmic translation"/>
    <property type="evidence" value="ECO:0007669"/>
    <property type="project" value="TreeGrafter"/>
</dbReference>
<dbReference type="AlphaFoldDB" id="A0A2P6NPD4"/>
<dbReference type="PANTHER" id="PTHR45699:SF3">
    <property type="entry name" value="LARGE RIBOSOMAL SUBUNIT PROTEIN UL10"/>
    <property type="match status" value="1"/>
</dbReference>
<dbReference type="InParanoid" id="A0A2P6NPD4"/>
<evidence type="ECO:0000313" key="5">
    <source>
        <dbReference type="Proteomes" id="UP000241769"/>
    </source>
</evidence>
<sequence length="149" mass="15774">MSGAESTKKQEYFAKLVNLLETHNKIFVVGVDNVGSNHLQKVRAALRGKAVVLMGKNTMVRKVLRAEAAKNADLEALTALVRGNVGFVFVKDDLSAVRQILLKEKIGAAAKAGVVAPCNVTIPAGNTGMEPTMTSFFQASPSSISSSKS</sequence>
<gene>
    <name evidence="4" type="ORF">PROFUN_06352</name>
</gene>
<dbReference type="Gene3D" id="3.30.70.1730">
    <property type="match status" value="1"/>
</dbReference>
<dbReference type="InterPro" id="IPR043141">
    <property type="entry name" value="Ribosomal_uL10-like_sf"/>
</dbReference>
<keyword evidence="3" id="KW-0687">Ribonucleoprotein</keyword>
<evidence type="ECO:0000256" key="1">
    <source>
        <dbReference type="ARBA" id="ARBA00008889"/>
    </source>
</evidence>
<dbReference type="GO" id="GO:0003735">
    <property type="term" value="F:structural constituent of ribosome"/>
    <property type="evidence" value="ECO:0007669"/>
    <property type="project" value="TreeGrafter"/>
</dbReference>
<dbReference type="GO" id="GO:0022625">
    <property type="term" value="C:cytosolic large ribosomal subunit"/>
    <property type="evidence" value="ECO:0007669"/>
    <property type="project" value="TreeGrafter"/>
</dbReference>
<dbReference type="EMBL" id="MDYQ01000040">
    <property type="protein sequence ID" value="PRP85758.1"/>
    <property type="molecule type" value="Genomic_DNA"/>
</dbReference>
<comment type="similarity">
    <text evidence="1">Belongs to the universal ribosomal protein uL10 family.</text>
</comment>
<protein>
    <submittedName>
        <fullName evidence="4">60S acidic ribosomal protein P0</fullName>
    </submittedName>
</protein>
<name>A0A2P6NPD4_9EUKA</name>